<protein>
    <submittedName>
        <fullName evidence="4">TetR/AcrR family transcriptional regulator</fullName>
    </submittedName>
</protein>
<proteinExistence type="predicted"/>
<feature type="domain" description="HTH tetR-type" evidence="3">
    <location>
        <begin position="6"/>
        <end position="66"/>
    </location>
</feature>
<evidence type="ECO:0000313" key="5">
    <source>
        <dbReference type="Proteomes" id="UP000812270"/>
    </source>
</evidence>
<evidence type="ECO:0000256" key="2">
    <source>
        <dbReference type="PROSITE-ProRule" id="PRU00335"/>
    </source>
</evidence>
<gene>
    <name evidence="4" type="ORF">KTO63_14085</name>
</gene>
<dbReference type="EMBL" id="JAHSPG010000011">
    <property type="protein sequence ID" value="MBV4358290.1"/>
    <property type="molecule type" value="Genomic_DNA"/>
</dbReference>
<sequence length="196" mass="22593">MRLKDLNKELLIRQKTVELVVKDGFDGLSMHKVAKAAGVSVNTIYLNFENREDLIVQVYLGIVNEMDDMLLKGFNVDMNYAEGLKLQWKNRLAYCLKYPLEAQFAEQLRSTPLYLKVMDLQGRRLSTVMQKFCANAIKKGKLKELSTEVYWAIAFGPLYQLIKFHQQKKSMSGKKFALTQEKLDEAFDQVMIALTP</sequence>
<organism evidence="4 5">
    <name type="scientific">Pinibacter aurantiacus</name>
    <dbReference type="NCBI Taxonomy" id="2851599"/>
    <lineage>
        <taxon>Bacteria</taxon>
        <taxon>Pseudomonadati</taxon>
        <taxon>Bacteroidota</taxon>
        <taxon>Chitinophagia</taxon>
        <taxon>Chitinophagales</taxon>
        <taxon>Chitinophagaceae</taxon>
        <taxon>Pinibacter</taxon>
    </lineage>
</organism>
<dbReference type="AlphaFoldDB" id="A0A9E2W399"/>
<evidence type="ECO:0000256" key="1">
    <source>
        <dbReference type="ARBA" id="ARBA00023125"/>
    </source>
</evidence>
<keyword evidence="1 2" id="KW-0238">DNA-binding</keyword>
<dbReference type="InterPro" id="IPR001647">
    <property type="entry name" value="HTH_TetR"/>
</dbReference>
<dbReference type="PROSITE" id="PS50977">
    <property type="entry name" value="HTH_TETR_2"/>
    <property type="match status" value="1"/>
</dbReference>
<keyword evidence="5" id="KW-1185">Reference proteome</keyword>
<evidence type="ECO:0000313" key="4">
    <source>
        <dbReference type="EMBL" id="MBV4358290.1"/>
    </source>
</evidence>
<evidence type="ECO:0000259" key="3">
    <source>
        <dbReference type="PROSITE" id="PS50977"/>
    </source>
</evidence>
<comment type="caution">
    <text evidence="4">The sequence shown here is derived from an EMBL/GenBank/DDBJ whole genome shotgun (WGS) entry which is preliminary data.</text>
</comment>
<name>A0A9E2W399_9BACT</name>
<dbReference type="GO" id="GO:0003677">
    <property type="term" value="F:DNA binding"/>
    <property type="evidence" value="ECO:0007669"/>
    <property type="project" value="UniProtKB-UniRule"/>
</dbReference>
<dbReference type="Pfam" id="PF00440">
    <property type="entry name" value="TetR_N"/>
    <property type="match status" value="1"/>
</dbReference>
<reference evidence="4" key="1">
    <citation type="submission" date="2021-06" db="EMBL/GenBank/DDBJ databases">
        <authorList>
            <person name="Huq M.A."/>
        </authorList>
    </citation>
    <scope>NUCLEOTIDE SEQUENCE</scope>
    <source>
        <strain evidence="4">MAH-26</strain>
    </source>
</reference>
<dbReference type="Proteomes" id="UP000812270">
    <property type="component" value="Unassembled WGS sequence"/>
</dbReference>
<accession>A0A9E2W399</accession>
<dbReference type="RefSeq" id="WP_217791965.1">
    <property type="nucleotide sequence ID" value="NZ_JAHSPG010000011.1"/>
</dbReference>
<feature type="DNA-binding region" description="H-T-H motif" evidence="2">
    <location>
        <begin position="29"/>
        <end position="48"/>
    </location>
</feature>